<dbReference type="PROSITE" id="PS50110">
    <property type="entry name" value="RESPONSE_REGULATORY"/>
    <property type="match status" value="1"/>
</dbReference>
<keyword evidence="5" id="KW-1185">Reference proteome</keyword>
<evidence type="ECO:0000313" key="4">
    <source>
        <dbReference type="EMBL" id="MBA9079374.1"/>
    </source>
</evidence>
<dbReference type="SUPFAM" id="SSF52172">
    <property type="entry name" value="CheY-like"/>
    <property type="match status" value="1"/>
</dbReference>
<sequence length="236" mass="26689">MLTCLAIDDEPMALDVLRDYARMTPHLQLINTFDDGLKALAYLQTNKFDLLFLDINMPDLSGIQILKALRHPPMVIFTTAYSEYAVKSYELDAVDYLLKPIEFDRFLKAVNKAIELVQAKGPVSLPAAPAPAKEFLFLKSGHQMVKVLLGDILYIESDKNYSTFVLPHQKILSLMPLTEVQALLPAGQFFRIHKSYIVGLQHLQVIERHQVMVHGYSLPVGKVYGEAFFRLLNQGV</sequence>
<dbReference type="EMBL" id="JACJIQ010000021">
    <property type="protein sequence ID" value="MBA9079374.1"/>
    <property type="molecule type" value="Genomic_DNA"/>
</dbReference>
<dbReference type="GO" id="GO:0000156">
    <property type="term" value="F:phosphorelay response regulator activity"/>
    <property type="evidence" value="ECO:0007669"/>
    <property type="project" value="InterPro"/>
</dbReference>
<evidence type="ECO:0000259" key="3">
    <source>
        <dbReference type="PROSITE" id="PS50930"/>
    </source>
</evidence>
<dbReference type="RefSeq" id="WP_182514280.1">
    <property type="nucleotide sequence ID" value="NZ_JACJIQ010000021.1"/>
</dbReference>
<comment type="caution">
    <text evidence="4">The sequence shown here is derived from an EMBL/GenBank/DDBJ whole genome shotgun (WGS) entry which is preliminary data.</text>
</comment>
<dbReference type="AlphaFoldDB" id="A0A839GIA1"/>
<dbReference type="SMART" id="SM00448">
    <property type="entry name" value="REC"/>
    <property type="match status" value="1"/>
</dbReference>
<keyword evidence="1" id="KW-0597">Phosphoprotein</keyword>
<dbReference type="InterPro" id="IPR007492">
    <property type="entry name" value="LytTR_DNA-bd_dom"/>
</dbReference>
<feature type="modified residue" description="4-aspartylphosphate" evidence="1">
    <location>
        <position position="54"/>
    </location>
</feature>
<protein>
    <submittedName>
        <fullName evidence="4">DNA-binding LytR/AlgR family response regulator</fullName>
    </submittedName>
</protein>
<dbReference type="PANTHER" id="PTHR37299">
    <property type="entry name" value="TRANSCRIPTIONAL REGULATOR-RELATED"/>
    <property type="match status" value="1"/>
</dbReference>
<feature type="domain" description="Response regulatory" evidence="2">
    <location>
        <begin position="3"/>
        <end position="114"/>
    </location>
</feature>
<dbReference type="PANTHER" id="PTHR37299:SF1">
    <property type="entry name" value="STAGE 0 SPORULATION PROTEIN A HOMOLOG"/>
    <property type="match status" value="1"/>
</dbReference>
<dbReference type="SMART" id="SM00850">
    <property type="entry name" value="LytTR"/>
    <property type="match status" value="1"/>
</dbReference>
<organism evidence="4 5">
    <name type="scientific">Rufibacter quisquiliarum</name>
    <dbReference type="NCBI Taxonomy" id="1549639"/>
    <lineage>
        <taxon>Bacteria</taxon>
        <taxon>Pseudomonadati</taxon>
        <taxon>Bacteroidota</taxon>
        <taxon>Cytophagia</taxon>
        <taxon>Cytophagales</taxon>
        <taxon>Hymenobacteraceae</taxon>
        <taxon>Rufibacter</taxon>
    </lineage>
</organism>
<dbReference type="InterPro" id="IPR046947">
    <property type="entry name" value="LytR-like"/>
</dbReference>
<evidence type="ECO:0000256" key="1">
    <source>
        <dbReference type="PROSITE-ProRule" id="PRU00169"/>
    </source>
</evidence>
<dbReference type="GO" id="GO:0003677">
    <property type="term" value="F:DNA binding"/>
    <property type="evidence" value="ECO:0007669"/>
    <property type="project" value="UniProtKB-KW"/>
</dbReference>
<dbReference type="InterPro" id="IPR001789">
    <property type="entry name" value="Sig_transdc_resp-reg_receiver"/>
</dbReference>
<keyword evidence="4" id="KW-0238">DNA-binding</keyword>
<dbReference type="Proteomes" id="UP000563094">
    <property type="component" value="Unassembled WGS sequence"/>
</dbReference>
<name>A0A839GIA1_9BACT</name>
<accession>A0A839GIA1</accession>
<gene>
    <name evidence="4" type="ORF">FHS90_004109</name>
</gene>
<dbReference type="PROSITE" id="PS50930">
    <property type="entry name" value="HTH_LYTTR"/>
    <property type="match status" value="1"/>
</dbReference>
<dbReference type="Pfam" id="PF04397">
    <property type="entry name" value="LytTR"/>
    <property type="match status" value="1"/>
</dbReference>
<feature type="domain" description="HTH LytTR-type" evidence="3">
    <location>
        <begin position="136"/>
        <end position="234"/>
    </location>
</feature>
<dbReference type="InterPro" id="IPR011006">
    <property type="entry name" value="CheY-like_superfamily"/>
</dbReference>
<dbReference type="Gene3D" id="3.40.50.2300">
    <property type="match status" value="1"/>
</dbReference>
<evidence type="ECO:0000313" key="5">
    <source>
        <dbReference type="Proteomes" id="UP000563094"/>
    </source>
</evidence>
<reference evidence="4 5" key="1">
    <citation type="submission" date="2020-08" db="EMBL/GenBank/DDBJ databases">
        <title>Genomic Encyclopedia of Type Strains, Phase IV (KMG-IV): sequencing the most valuable type-strain genomes for metagenomic binning, comparative biology and taxonomic classification.</title>
        <authorList>
            <person name="Goeker M."/>
        </authorList>
    </citation>
    <scope>NUCLEOTIDE SEQUENCE [LARGE SCALE GENOMIC DNA]</scope>
    <source>
        <strain evidence="4 5">DSM 29854</strain>
    </source>
</reference>
<evidence type="ECO:0000259" key="2">
    <source>
        <dbReference type="PROSITE" id="PS50110"/>
    </source>
</evidence>
<dbReference type="Pfam" id="PF00072">
    <property type="entry name" value="Response_reg"/>
    <property type="match status" value="1"/>
</dbReference>
<dbReference type="Gene3D" id="2.40.50.1020">
    <property type="entry name" value="LytTr DNA-binding domain"/>
    <property type="match status" value="1"/>
</dbReference>
<proteinExistence type="predicted"/>